<dbReference type="InterPro" id="IPR036258">
    <property type="entry name" value="Apyrase_sf"/>
</dbReference>
<dbReference type="FunCoup" id="F2UK77">
    <property type="interactions" value="473"/>
</dbReference>
<comment type="similarity">
    <text evidence="5">Belongs to the apyrase family.</text>
</comment>
<evidence type="ECO:0000256" key="4">
    <source>
        <dbReference type="ARBA" id="ARBA00022837"/>
    </source>
</evidence>
<protein>
    <recommendedName>
        <fullName evidence="10">Soluble calcium-activated nucleotidase 1</fullName>
    </recommendedName>
</protein>
<evidence type="ECO:0000256" key="3">
    <source>
        <dbReference type="ARBA" id="ARBA00022801"/>
    </source>
</evidence>
<dbReference type="Pfam" id="PF06079">
    <property type="entry name" value="Apyrase"/>
    <property type="match status" value="1"/>
</dbReference>
<keyword evidence="2 6" id="KW-0479">Metal-binding</keyword>
<accession>F2UK77</accession>
<name>F2UK77_SALR5</name>
<feature type="binding site" evidence="6">
    <location>
        <position position="381"/>
    </location>
    <ligand>
        <name>Ca(2+)</name>
        <dbReference type="ChEBI" id="CHEBI:29108"/>
    </ligand>
</feature>
<evidence type="ECO:0008006" key="10">
    <source>
        <dbReference type="Google" id="ProtNLM"/>
    </source>
</evidence>
<dbReference type="EMBL" id="GL832978">
    <property type="protein sequence ID" value="EGD77526.1"/>
    <property type="molecule type" value="Genomic_DNA"/>
</dbReference>
<dbReference type="GO" id="GO:0045134">
    <property type="term" value="F:UDP phosphatase activity"/>
    <property type="evidence" value="ECO:0007669"/>
    <property type="project" value="TreeGrafter"/>
</dbReference>
<gene>
    <name evidence="8" type="ORF">PTSG_08624</name>
</gene>
<keyword evidence="3" id="KW-0378">Hydrolase</keyword>
<dbReference type="SUPFAM" id="SSF101887">
    <property type="entry name" value="Apyrase"/>
    <property type="match status" value="1"/>
</dbReference>
<dbReference type="RefSeq" id="XP_004990414.1">
    <property type="nucleotide sequence ID" value="XM_004990357.1"/>
</dbReference>
<evidence type="ECO:0000313" key="8">
    <source>
        <dbReference type="EMBL" id="EGD77526.1"/>
    </source>
</evidence>
<dbReference type="eggNOG" id="KOG4494">
    <property type="taxonomic scope" value="Eukaryota"/>
</dbReference>
<dbReference type="Gene3D" id="2.120.10.100">
    <property type="entry name" value="Apyrase"/>
    <property type="match status" value="1"/>
</dbReference>
<dbReference type="GO" id="GO:0004382">
    <property type="term" value="F:GDP phosphatase activity"/>
    <property type="evidence" value="ECO:0007669"/>
    <property type="project" value="TreeGrafter"/>
</dbReference>
<feature type="binding site" evidence="6">
    <location>
        <position position="153"/>
    </location>
    <ligand>
        <name>Ca(2+)</name>
        <dbReference type="ChEBI" id="CHEBI:29108"/>
    </ligand>
</feature>
<keyword evidence="7" id="KW-1133">Transmembrane helix</keyword>
<dbReference type="Proteomes" id="UP000007799">
    <property type="component" value="Unassembled WGS sequence"/>
</dbReference>
<dbReference type="STRING" id="946362.F2UK77"/>
<evidence type="ECO:0000256" key="5">
    <source>
        <dbReference type="ARBA" id="ARBA00025738"/>
    </source>
</evidence>
<dbReference type="OMA" id="EDEHKGT"/>
<keyword evidence="7" id="KW-0812">Transmembrane</keyword>
<keyword evidence="4 6" id="KW-0106">Calcium</keyword>
<dbReference type="OrthoDB" id="25028at2759"/>
<feature type="binding site" evidence="6">
    <location>
        <position position="152"/>
    </location>
    <ligand>
        <name>Ca(2+)</name>
        <dbReference type="ChEBI" id="CHEBI:29108"/>
    </ligand>
</feature>
<dbReference type="FunFam" id="2.120.10.100:FF:000001">
    <property type="entry name" value="Soluble calcium-activated nucleotidase 1"/>
    <property type="match status" value="1"/>
</dbReference>
<dbReference type="InParanoid" id="F2UK77"/>
<dbReference type="AlphaFoldDB" id="F2UK77"/>
<dbReference type="GO" id="GO:0005509">
    <property type="term" value="F:calcium ion binding"/>
    <property type="evidence" value="ECO:0007669"/>
    <property type="project" value="InterPro"/>
</dbReference>
<evidence type="ECO:0000256" key="6">
    <source>
        <dbReference type="PIRSR" id="PIRSR609283-1"/>
    </source>
</evidence>
<dbReference type="KEGG" id="sre:PTSG_08624"/>
<evidence type="ECO:0000256" key="7">
    <source>
        <dbReference type="SAM" id="Phobius"/>
    </source>
</evidence>
<evidence type="ECO:0000256" key="2">
    <source>
        <dbReference type="ARBA" id="ARBA00022723"/>
    </source>
</evidence>
<feature type="binding site" evidence="6">
    <location>
        <position position="199"/>
    </location>
    <ligand>
        <name>Ca(2+)</name>
        <dbReference type="ChEBI" id="CHEBI:29108"/>
    </ligand>
</feature>
<feature type="binding site" evidence="6">
    <location>
        <position position="268"/>
    </location>
    <ligand>
        <name>Ca(2+)</name>
        <dbReference type="ChEBI" id="CHEBI:29108"/>
    </ligand>
</feature>
<sequence length="386" mass="43687">MRTVSLAGWDDQVRTLPTTVYAPPPPRRRIVVIAVVLLMALLGTLLVSHHKGDITSMHRHWNVPARGSTIQYNDTYPLTEPQEHEDYTSYRIALITDQDKASKTEEGKSWESVMYKGELRQHRDGRYSFLQDPTPVVLSTTYNAKGRGAELSELQVFNGKLYTADDRTGIIYEVLGTRLVPRFILSDGSGNREKGFKIEWMTVKDNHLWIGGIGKDWTTAEGEFVNADPKWIKIVSPSGSVRHVDWRPAYHAVQQAAGIPDIGYLWHEAVAWSRDLLRWVFLPRRESSERYDETMDERRGTNLLITADVSFSDIHVSRIGEADPERGFSSFKIIPNSGGMHLLAVKSREVEGQLSSYITVLDAHNAQVILKDQKIADNKVEGVEFV</sequence>
<evidence type="ECO:0000256" key="1">
    <source>
        <dbReference type="ARBA" id="ARBA00001913"/>
    </source>
</evidence>
<dbReference type="PANTHER" id="PTHR13023:SF3">
    <property type="entry name" value="SOLUBLE CALCIUM-ACTIVATED NUCLEOTIDASE 1"/>
    <property type="match status" value="1"/>
</dbReference>
<reference evidence="8" key="1">
    <citation type="submission" date="2009-08" db="EMBL/GenBank/DDBJ databases">
        <title>Annotation of Salpingoeca rosetta.</title>
        <authorList>
            <consortium name="The Broad Institute Genome Sequencing Platform"/>
            <person name="Russ C."/>
            <person name="Cuomo C."/>
            <person name="Burger G."/>
            <person name="Gray M.W."/>
            <person name="Holland P.W.H."/>
            <person name="King N."/>
            <person name="Lang F.B.F."/>
            <person name="Roger A.J."/>
            <person name="Ruiz-Trillo I."/>
            <person name="Young S.K."/>
            <person name="Zeng Q."/>
            <person name="Gargeya S."/>
            <person name="Alvarado L."/>
            <person name="Berlin A."/>
            <person name="Chapman S.B."/>
            <person name="Chen Z."/>
            <person name="Freedman E."/>
            <person name="Gellesch M."/>
            <person name="Goldberg J."/>
            <person name="Griggs A."/>
            <person name="Gujja S."/>
            <person name="Heilman E."/>
            <person name="Heiman D."/>
            <person name="Howarth C."/>
            <person name="Mehta T."/>
            <person name="Neiman D."/>
            <person name="Pearson M."/>
            <person name="Roberts A."/>
            <person name="Saif S."/>
            <person name="Shea T."/>
            <person name="Shenoy N."/>
            <person name="Sisk P."/>
            <person name="Stolte C."/>
            <person name="Sykes S."/>
            <person name="White J."/>
            <person name="Yandava C."/>
            <person name="Haas B."/>
            <person name="Nusbaum C."/>
            <person name="Birren B."/>
        </authorList>
    </citation>
    <scope>NUCLEOTIDE SEQUENCE [LARGE SCALE GENOMIC DNA]</scope>
    <source>
        <strain evidence="8">ATCC 50818</strain>
    </source>
</reference>
<dbReference type="GO" id="GO:0030166">
    <property type="term" value="P:proteoglycan biosynthetic process"/>
    <property type="evidence" value="ECO:0007669"/>
    <property type="project" value="TreeGrafter"/>
</dbReference>
<keyword evidence="7" id="KW-0472">Membrane</keyword>
<dbReference type="InterPro" id="IPR009283">
    <property type="entry name" value="Apyrase"/>
</dbReference>
<organism evidence="9">
    <name type="scientific">Salpingoeca rosetta (strain ATCC 50818 / BSB-021)</name>
    <dbReference type="NCBI Taxonomy" id="946362"/>
    <lineage>
        <taxon>Eukaryota</taxon>
        <taxon>Choanoflagellata</taxon>
        <taxon>Craspedida</taxon>
        <taxon>Salpingoecidae</taxon>
        <taxon>Salpingoeca</taxon>
    </lineage>
</organism>
<comment type="cofactor">
    <cofactor evidence="1 6">
        <name>Ca(2+)</name>
        <dbReference type="ChEBI" id="CHEBI:29108"/>
    </cofactor>
</comment>
<keyword evidence="9" id="KW-1185">Reference proteome</keyword>
<feature type="binding site" evidence="6">
    <location>
        <position position="329"/>
    </location>
    <ligand>
        <name>Ca(2+)</name>
        <dbReference type="ChEBI" id="CHEBI:29108"/>
    </ligand>
</feature>
<feature type="transmembrane region" description="Helical" evidence="7">
    <location>
        <begin position="30"/>
        <end position="49"/>
    </location>
</feature>
<dbReference type="PANTHER" id="PTHR13023">
    <property type="entry name" value="APYRASE"/>
    <property type="match status" value="1"/>
</dbReference>
<proteinExistence type="inferred from homology"/>
<evidence type="ECO:0000313" key="9">
    <source>
        <dbReference type="Proteomes" id="UP000007799"/>
    </source>
</evidence>
<dbReference type="GeneID" id="16070971"/>